<evidence type="ECO:0000313" key="1">
    <source>
        <dbReference type="EMBL" id="KAI4304116.1"/>
    </source>
</evidence>
<dbReference type="Proteomes" id="UP001057402">
    <property type="component" value="Chromosome 12"/>
</dbReference>
<reference evidence="2" key="1">
    <citation type="journal article" date="2023" name="Front. Plant Sci.">
        <title>Chromosomal-level genome assembly of Melastoma candidum provides insights into trichome evolution.</title>
        <authorList>
            <person name="Zhong Y."/>
            <person name="Wu W."/>
            <person name="Sun C."/>
            <person name="Zou P."/>
            <person name="Liu Y."/>
            <person name="Dai S."/>
            <person name="Zhou R."/>
        </authorList>
    </citation>
    <scope>NUCLEOTIDE SEQUENCE [LARGE SCALE GENOMIC DNA]</scope>
</reference>
<organism evidence="1 2">
    <name type="scientific">Melastoma candidum</name>
    <dbReference type="NCBI Taxonomy" id="119954"/>
    <lineage>
        <taxon>Eukaryota</taxon>
        <taxon>Viridiplantae</taxon>
        <taxon>Streptophyta</taxon>
        <taxon>Embryophyta</taxon>
        <taxon>Tracheophyta</taxon>
        <taxon>Spermatophyta</taxon>
        <taxon>Magnoliopsida</taxon>
        <taxon>eudicotyledons</taxon>
        <taxon>Gunneridae</taxon>
        <taxon>Pentapetalae</taxon>
        <taxon>rosids</taxon>
        <taxon>malvids</taxon>
        <taxon>Myrtales</taxon>
        <taxon>Melastomataceae</taxon>
        <taxon>Melastomatoideae</taxon>
        <taxon>Melastomateae</taxon>
        <taxon>Melastoma</taxon>
    </lineage>
</organism>
<protein>
    <submittedName>
        <fullName evidence="1">Uncharacterized protein</fullName>
    </submittedName>
</protein>
<accession>A0ACB9L4I6</accession>
<dbReference type="EMBL" id="CM042891">
    <property type="protein sequence ID" value="KAI4304116.1"/>
    <property type="molecule type" value="Genomic_DNA"/>
</dbReference>
<name>A0ACB9L4I6_9MYRT</name>
<sequence length="188" mass="21775">MGSKRECTSLCNYLLRVQEQAELEHRIQAKILLFTDFEPQISDFGLATWLPEHWARHIVPHIEGTFKYFMHGLVNEKTDVDTYGVLLLELITGRRALDNSKKSLMTWRCHQYKNGLYCHGGLAPHQSVVRILKDDECLEQEKKLGQPSLQRMCSEELYASDDYNATEYLSNLEKYTQIVPGKPTNEQP</sequence>
<keyword evidence="2" id="KW-1185">Reference proteome</keyword>
<comment type="caution">
    <text evidence="1">The sequence shown here is derived from an EMBL/GenBank/DDBJ whole genome shotgun (WGS) entry which is preliminary data.</text>
</comment>
<proteinExistence type="predicted"/>
<gene>
    <name evidence="1" type="ORF">MLD38_039671</name>
</gene>
<evidence type="ECO:0000313" key="2">
    <source>
        <dbReference type="Proteomes" id="UP001057402"/>
    </source>
</evidence>